<evidence type="ECO:0000256" key="1">
    <source>
        <dbReference type="SAM" id="Coils"/>
    </source>
</evidence>
<proteinExistence type="predicted"/>
<reference evidence="3 4" key="1">
    <citation type="journal article" date="2021" name="bioRxiv">
        <title>The Gossypium anomalum genome as a resource for cotton improvement and evolutionary analysis of hybrid incompatibility.</title>
        <authorList>
            <person name="Grover C.E."/>
            <person name="Yuan D."/>
            <person name="Arick M.A."/>
            <person name="Miller E.R."/>
            <person name="Hu G."/>
            <person name="Peterson D.G."/>
            <person name="Wendel J.F."/>
            <person name="Udall J.A."/>
        </authorList>
    </citation>
    <scope>NUCLEOTIDE SEQUENCE [LARGE SCALE GENOMIC DNA]</scope>
    <source>
        <strain evidence="3">JFW-Udall</strain>
        <tissue evidence="3">Leaf</tissue>
    </source>
</reference>
<sequence length="174" mass="19709">MSLDNYQWQVMRTKPTKATGIFNVDSIAMLSNQVELLNRKLDGFLGSLQVHSVMQCKASGGGSSNTEYSPYSHSMENEQLNYMGWRDHPNLSWEGQGNQRPPPPSGFQQPPYQQEKKPNLEEMLMKFITVSETRFKNTETVLKNQQALIQGLETQIGQLSKLISERPQGSFVTP</sequence>
<protein>
    <submittedName>
        <fullName evidence="3">Uncharacterized protein</fullName>
    </submittedName>
</protein>
<comment type="caution">
    <text evidence="3">The sequence shown here is derived from an EMBL/GenBank/DDBJ whole genome shotgun (WGS) entry which is preliminary data.</text>
</comment>
<organism evidence="3 4">
    <name type="scientific">Gossypium anomalum</name>
    <dbReference type="NCBI Taxonomy" id="47600"/>
    <lineage>
        <taxon>Eukaryota</taxon>
        <taxon>Viridiplantae</taxon>
        <taxon>Streptophyta</taxon>
        <taxon>Embryophyta</taxon>
        <taxon>Tracheophyta</taxon>
        <taxon>Spermatophyta</taxon>
        <taxon>Magnoliopsida</taxon>
        <taxon>eudicotyledons</taxon>
        <taxon>Gunneridae</taxon>
        <taxon>Pentapetalae</taxon>
        <taxon>rosids</taxon>
        <taxon>malvids</taxon>
        <taxon>Malvales</taxon>
        <taxon>Malvaceae</taxon>
        <taxon>Malvoideae</taxon>
        <taxon>Gossypium</taxon>
    </lineage>
</organism>
<evidence type="ECO:0000313" key="4">
    <source>
        <dbReference type="Proteomes" id="UP000701853"/>
    </source>
</evidence>
<dbReference type="AlphaFoldDB" id="A0A8J5YNX9"/>
<dbReference type="OrthoDB" id="1937287at2759"/>
<evidence type="ECO:0000256" key="2">
    <source>
        <dbReference type="SAM" id="MobiDB-lite"/>
    </source>
</evidence>
<keyword evidence="1" id="KW-0175">Coiled coil</keyword>
<accession>A0A8J5YNX9</accession>
<name>A0A8J5YNX9_9ROSI</name>
<feature type="region of interest" description="Disordered" evidence="2">
    <location>
        <begin position="86"/>
        <end position="113"/>
    </location>
</feature>
<dbReference type="Proteomes" id="UP000701853">
    <property type="component" value="Chromosome 8"/>
</dbReference>
<keyword evidence="4" id="KW-1185">Reference proteome</keyword>
<evidence type="ECO:0000313" key="3">
    <source>
        <dbReference type="EMBL" id="KAG8485952.1"/>
    </source>
</evidence>
<feature type="coiled-coil region" evidence="1">
    <location>
        <begin position="135"/>
        <end position="162"/>
    </location>
</feature>
<dbReference type="EMBL" id="JAHUZN010000008">
    <property type="protein sequence ID" value="KAG8485952.1"/>
    <property type="molecule type" value="Genomic_DNA"/>
</dbReference>
<gene>
    <name evidence="3" type="ORF">CXB51_020229</name>
</gene>